<dbReference type="AlphaFoldDB" id="A0A8D3X4I1"/>
<dbReference type="KEGG" id="bmh:BMWSH_4004"/>
<evidence type="ECO:0000313" key="2">
    <source>
        <dbReference type="EMBL" id="AEN90884.1"/>
    </source>
</evidence>
<evidence type="ECO:0000256" key="1">
    <source>
        <dbReference type="SAM" id="MobiDB-lite"/>
    </source>
</evidence>
<accession>A0A8D3X4I1</accession>
<name>A0A8D3X4I1_PRIMW</name>
<reference evidence="2 3" key="1">
    <citation type="journal article" date="2011" name="J. Bacteriol.">
        <title>Complete genome sequence of the industrial strain Bacillus megaterium WSH-002.</title>
        <authorList>
            <person name="Liu L."/>
            <person name="Li Y."/>
            <person name="Zhang J."/>
            <person name="Zou W."/>
            <person name="Zhou Z."/>
            <person name="Liu J."/>
            <person name="Li X."/>
            <person name="Wang L."/>
            <person name="Chen J."/>
        </authorList>
    </citation>
    <scope>NUCLEOTIDE SEQUENCE [LARGE SCALE GENOMIC DNA]</scope>
    <source>
        <strain evidence="2 3">WSH-002</strain>
    </source>
</reference>
<dbReference type="EMBL" id="CP003017">
    <property type="protein sequence ID" value="AEN90884.1"/>
    <property type="molecule type" value="Genomic_DNA"/>
</dbReference>
<sequence>MIGGQGEDSCGESGTDETPQERNRRGGSPPARGKRSLARKSTAV</sequence>
<proteinExistence type="predicted"/>
<dbReference type="Proteomes" id="UP000001283">
    <property type="component" value="Chromosome"/>
</dbReference>
<organism evidence="2 3">
    <name type="scientific">Priestia megaterium (strain WSH-002)</name>
    <name type="common">Bacillus megaterium</name>
    <dbReference type="NCBI Taxonomy" id="1006007"/>
    <lineage>
        <taxon>Bacteria</taxon>
        <taxon>Bacillati</taxon>
        <taxon>Bacillota</taxon>
        <taxon>Bacilli</taxon>
        <taxon>Bacillales</taxon>
        <taxon>Bacillaceae</taxon>
        <taxon>Priestia</taxon>
    </lineage>
</organism>
<feature type="region of interest" description="Disordered" evidence="1">
    <location>
        <begin position="1"/>
        <end position="44"/>
    </location>
</feature>
<protein>
    <submittedName>
        <fullName evidence="2">Uncharacterized protein</fullName>
    </submittedName>
</protein>
<evidence type="ECO:0000313" key="3">
    <source>
        <dbReference type="Proteomes" id="UP000001283"/>
    </source>
</evidence>
<gene>
    <name evidence="2" type="ORF">BMWSH_4004</name>
</gene>